<dbReference type="Proteomes" id="UP000694389">
    <property type="component" value="Unassembled WGS sequence"/>
</dbReference>
<evidence type="ECO:0000256" key="2">
    <source>
        <dbReference type="ARBA" id="ARBA00004202"/>
    </source>
</evidence>
<evidence type="ECO:0000256" key="5">
    <source>
        <dbReference type="ARBA" id="ARBA00022490"/>
    </source>
</evidence>
<dbReference type="GO" id="GO:0046935">
    <property type="term" value="F:1-phosphatidylinositol-3-kinase regulator activity"/>
    <property type="evidence" value="ECO:0007669"/>
    <property type="project" value="InterPro"/>
</dbReference>
<keyword evidence="11" id="KW-1185">Reference proteome</keyword>
<dbReference type="GO" id="GO:0005944">
    <property type="term" value="C:phosphatidylinositol 3-kinase complex, class IB"/>
    <property type="evidence" value="ECO:0007669"/>
    <property type="project" value="InterPro"/>
</dbReference>
<dbReference type="GO" id="GO:0005634">
    <property type="term" value="C:nucleus"/>
    <property type="evidence" value="ECO:0007669"/>
    <property type="project" value="UniProtKB-SubCell"/>
</dbReference>
<keyword evidence="4" id="KW-1003">Cell membrane</keyword>
<feature type="compositionally biased region" description="Acidic residues" evidence="9">
    <location>
        <begin position="258"/>
        <end position="286"/>
    </location>
</feature>
<evidence type="ECO:0000256" key="8">
    <source>
        <dbReference type="ARBA" id="ARBA00040195"/>
    </source>
</evidence>
<dbReference type="GO" id="GO:0005886">
    <property type="term" value="C:plasma membrane"/>
    <property type="evidence" value="ECO:0007669"/>
    <property type="project" value="UniProtKB-SubCell"/>
</dbReference>
<dbReference type="InterPro" id="IPR019522">
    <property type="entry name" value="PIK3R5/6"/>
</dbReference>
<evidence type="ECO:0000256" key="6">
    <source>
        <dbReference type="ARBA" id="ARBA00023136"/>
    </source>
</evidence>
<organism evidence="10 11">
    <name type="scientific">Dicentrarchus labrax</name>
    <name type="common">European seabass</name>
    <name type="synonym">Morone labrax</name>
    <dbReference type="NCBI Taxonomy" id="13489"/>
    <lineage>
        <taxon>Eukaryota</taxon>
        <taxon>Metazoa</taxon>
        <taxon>Chordata</taxon>
        <taxon>Craniata</taxon>
        <taxon>Vertebrata</taxon>
        <taxon>Euteleostomi</taxon>
        <taxon>Actinopterygii</taxon>
        <taxon>Neopterygii</taxon>
        <taxon>Teleostei</taxon>
        <taxon>Neoteleostei</taxon>
        <taxon>Acanthomorphata</taxon>
        <taxon>Eupercaria</taxon>
        <taxon>Moronidae</taxon>
        <taxon>Dicentrarchus</taxon>
    </lineage>
</organism>
<evidence type="ECO:0000256" key="9">
    <source>
        <dbReference type="SAM" id="MobiDB-lite"/>
    </source>
</evidence>
<dbReference type="PANTHER" id="PTHR15593">
    <property type="entry name" value="PHOSPHATIDYLINOSITOL 3-KINASE REGULATORY SUBUNIT"/>
    <property type="match status" value="1"/>
</dbReference>
<dbReference type="GO" id="GO:0007186">
    <property type="term" value="P:G protein-coupled receptor signaling pathway"/>
    <property type="evidence" value="ECO:0007669"/>
    <property type="project" value="TreeGrafter"/>
</dbReference>
<evidence type="ECO:0000256" key="4">
    <source>
        <dbReference type="ARBA" id="ARBA00022475"/>
    </source>
</evidence>
<proteinExistence type="predicted"/>
<dbReference type="GO" id="GO:0005737">
    <property type="term" value="C:cytoplasm"/>
    <property type="evidence" value="ECO:0007669"/>
    <property type="project" value="UniProtKB-SubCell"/>
</dbReference>
<dbReference type="InterPro" id="IPR016024">
    <property type="entry name" value="ARM-type_fold"/>
</dbReference>
<keyword evidence="6" id="KW-0472">Membrane</keyword>
<reference evidence="10" key="1">
    <citation type="submission" date="2025-08" db="UniProtKB">
        <authorList>
            <consortium name="Ensembl"/>
        </authorList>
    </citation>
    <scope>IDENTIFICATION</scope>
</reference>
<dbReference type="PANTHER" id="PTHR15593:SF2">
    <property type="entry name" value="PHOSPHOINOSITIDE 3-KINASE REGULATORY SUBUNIT 5"/>
    <property type="match status" value="1"/>
</dbReference>
<evidence type="ECO:0000313" key="11">
    <source>
        <dbReference type="Proteomes" id="UP000694389"/>
    </source>
</evidence>
<sequence length="826" mass="92363">MCSAGQSMNRWSLEEMVKRDPENFLILLQQIIRKTKEVQEQCQYELVAPLAIMFSSTLLQTPYCPPDTQLLEEAIEVFRCFLTWPEPYSSVCRNLLSTLQLEIKAPGISFQRLVREEQGLITSSLCSKTMTVLLMNPNEVPPDFLSVAKQLSCIQHSQKETYITLIKHTFQSTLGTKYPLHSIHRALQAKTVNELGEIFSEVSDVLETAAAMSDPLMGRSHVIQELEKSDGNWGGMLQTLPLPTAKCYMFHWEKDNFDIDDDDEDDVTELDAEEEEEEEDKEDEEHGVELPSMSIIPNGCANHRASTFSTISSLSTASKDSMFSTLSVTSESYAPSLFSVTSGVDSDYFEDSDDYICSSPVADKGSPKSVNKASARLSQHLYRLFIKPKSPRSLSRAKSLGNTESKDLLVVREKRSNSLPQQVKLRSPEPLLHPQSQTLRHVCFRRRPILSSDEDSKNTTLRVVVFGADHVAGKLARAYNSLRRKESACPRLSRAFKLQFYFVPVKRDSAAGLGGLRFPSPVFQTGTLKGAVLSNQDLHLTATGDSTNDIAHLLGMLDPWYERNTLSLLNLPANVVCQQTSKTESESYDSSYEQRLPILADLVLYYCRYAARPALIQLYQAELTLACGERRTEVFVHSLELGHTAGTRAIKAMGAASKRFGIDGDREAVPLTLEVVYNRVVISGRSQWKRDTKVCTSVNLTKACKNPEELDSKMECLQLTMTEVLKRQNGKSKKGYNQHLSVTEVKVDKVQVSGAGNTTFAVCLDQDEKKILQSVTRCDISVCYKPDSSTDWRLRKSRTSAQIQPLNPTFCSLLCLPIVTFSGALP</sequence>
<gene>
    <name evidence="10" type="primary">pik3r5</name>
</gene>
<name>A0A8C4DKA7_DICLA</name>
<keyword evidence="7" id="KW-0539">Nucleus</keyword>
<comment type="subcellular location">
    <subcellularLocation>
        <location evidence="2">Cell membrane</location>
        <topology evidence="2">Peripheral membrane protein</topology>
    </subcellularLocation>
    <subcellularLocation>
        <location evidence="3">Cytoplasm</location>
    </subcellularLocation>
    <subcellularLocation>
        <location evidence="1">Nucleus</location>
    </subcellularLocation>
</comment>
<evidence type="ECO:0000256" key="7">
    <source>
        <dbReference type="ARBA" id="ARBA00023242"/>
    </source>
</evidence>
<accession>A0A8C4DKA7</accession>
<dbReference type="Ensembl" id="ENSDLAT00005004205.2">
    <property type="protein sequence ID" value="ENSDLAP00005004070.1"/>
    <property type="gene ID" value="ENSDLAG00005001818.2"/>
</dbReference>
<feature type="region of interest" description="Disordered" evidence="9">
    <location>
        <begin position="258"/>
        <end position="289"/>
    </location>
</feature>
<dbReference type="AlphaFoldDB" id="A0A8C4DKA7"/>
<evidence type="ECO:0000256" key="1">
    <source>
        <dbReference type="ARBA" id="ARBA00004123"/>
    </source>
</evidence>
<evidence type="ECO:0000313" key="10">
    <source>
        <dbReference type="Ensembl" id="ENSDLAP00005004070.1"/>
    </source>
</evidence>
<protein>
    <recommendedName>
        <fullName evidence="8">Phosphoinositide 3-kinase regulatory subunit 5</fullName>
    </recommendedName>
</protein>
<keyword evidence="5" id="KW-0963">Cytoplasm</keyword>
<evidence type="ECO:0000256" key="3">
    <source>
        <dbReference type="ARBA" id="ARBA00004496"/>
    </source>
</evidence>
<dbReference type="SUPFAM" id="SSF48371">
    <property type="entry name" value="ARM repeat"/>
    <property type="match status" value="1"/>
</dbReference>
<dbReference type="GeneTree" id="ENSGT00530000063753"/>
<reference evidence="10" key="2">
    <citation type="submission" date="2025-09" db="UniProtKB">
        <authorList>
            <consortium name="Ensembl"/>
        </authorList>
    </citation>
    <scope>IDENTIFICATION</scope>
</reference>
<dbReference type="Pfam" id="PF10486">
    <property type="entry name" value="PI3K_1B_p101"/>
    <property type="match status" value="1"/>
</dbReference>